<dbReference type="OrthoDB" id="411785at2759"/>
<proteinExistence type="predicted"/>
<dbReference type="SUPFAM" id="SSF53335">
    <property type="entry name" value="S-adenosyl-L-methionine-dependent methyltransferases"/>
    <property type="match status" value="1"/>
</dbReference>
<keyword evidence="2" id="KW-0472">Membrane</keyword>
<dbReference type="PANTHER" id="PTHR37435">
    <property type="entry name" value="PROTEIN CBG14344"/>
    <property type="match status" value="1"/>
</dbReference>
<keyword evidence="2" id="KW-1133">Transmembrane helix</keyword>
<feature type="region of interest" description="Disordered" evidence="1">
    <location>
        <begin position="768"/>
        <end position="789"/>
    </location>
</feature>
<name>A0A9P1J0T4_9PELO</name>
<feature type="domain" description="aECM cysteine-cradle" evidence="3">
    <location>
        <begin position="802"/>
        <end position="852"/>
    </location>
</feature>
<comment type="caution">
    <text evidence="4">The sequence shown here is derived from an EMBL/GenBank/DDBJ whole genome shotgun (WGS) entry which is preliminary data.</text>
</comment>
<protein>
    <recommendedName>
        <fullName evidence="3">aECM cysteine-cradle domain-containing protein</fullName>
    </recommendedName>
</protein>
<organism evidence="4 5">
    <name type="scientific">Caenorhabditis angaria</name>
    <dbReference type="NCBI Taxonomy" id="860376"/>
    <lineage>
        <taxon>Eukaryota</taxon>
        <taxon>Metazoa</taxon>
        <taxon>Ecdysozoa</taxon>
        <taxon>Nematoda</taxon>
        <taxon>Chromadorea</taxon>
        <taxon>Rhabditida</taxon>
        <taxon>Rhabditina</taxon>
        <taxon>Rhabditomorpha</taxon>
        <taxon>Rhabditoidea</taxon>
        <taxon>Rhabditidae</taxon>
        <taxon>Peloderinae</taxon>
        <taxon>Caenorhabditis</taxon>
    </lineage>
</organism>
<reference evidence="4" key="1">
    <citation type="submission" date="2022-11" db="EMBL/GenBank/DDBJ databases">
        <authorList>
            <person name="Kikuchi T."/>
        </authorList>
    </citation>
    <scope>NUCLEOTIDE SEQUENCE</scope>
    <source>
        <strain evidence="4">PS1010</strain>
    </source>
</reference>
<feature type="region of interest" description="Disordered" evidence="1">
    <location>
        <begin position="644"/>
        <end position="669"/>
    </location>
</feature>
<feature type="compositionally biased region" description="Low complexity" evidence="1">
    <location>
        <begin position="774"/>
        <end position="784"/>
    </location>
</feature>
<dbReference type="Pfam" id="PF23626">
    <property type="entry name" value="CCD_aECM"/>
    <property type="match status" value="1"/>
</dbReference>
<dbReference type="Gene3D" id="3.40.50.150">
    <property type="entry name" value="Vaccinia Virus protein VP39"/>
    <property type="match status" value="1"/>
</dbReference>
<dbReference type="Proteomes" id="UP001152747">
    <property type="component" value="Unassembled WGS sequence"/>
</dbReference>
<dbReference type="InterPro" id="IPR055352">
    <property type="entry name" value="CCD_aECM"/>
</dbReference>
<dbReference type="AlphaFoldDB" id="A0A9P1J0T4"/>
<dbReference type="PANTHER" id="PTHR37435:SF4">
    <property type="entry name" value="GROUND-LIKE DOMAIN-CONTAINING PROTEIN"/>
    <property type="match status" value="1"/>
</dbReference>
<accession>A0A9P1J0T4</accession>
<sequence>MPQGLLHYSPDSMLAQRRKSVVRWYAEPKKALICLLIGCLSVYLILYIYVLPGTVVIDEHYARGVSDHLVENRVGLHSVTVDEECSTISKDCFRVVDKKIELENGGELVERHILLEGFGEDSDSVKRLIPQPGMTFENSDSRMWKVDHLTIRVQYIAALLVSPFLVSTLSLVDEDNNGKTVLEIGLGGGSLDMFLHTMNPNINITAVELDPVVVKISQKWFDVVENSKRKTLVEDGLKFIDKEAENDKKYDVIYLDACDSSHILPCPSKIFRNTKTYENLYKIVKENGVLVINILSYNQEKDEAAEIIKMLMENFSTCIRVTLQSETNIIAICTRHIISASDSNIDFLKRRALAVTMRLGLHDSKLSVLMWIIGLVLLIHLAHENVVSAKTFMTNEISMPFDARKKVQNDIPTIIWNNQSPQPIPNRIKSSRFERLRGAEVLPIQVRPAVVEIPTSPKIEVVPAAPESSPIEVEKSEVVPSKIIEVEKEIETPEPKLHEHEASVREVSIHEARQFVAAAPIEEVKPAAVTWGSPPIDFASEVVPTEVAEFEEAEIVPTIPENYAKIPEIETREPIKQIYPISEKSSKFSEVEEATEEPTTTTKKPKKLKKRKRKNRKTTTTTTTTVTLPITTTTVEPTTVELTTFAPTTESTTPSTTSTTSTTPKPLPITTITSLPAIQIQTLSKHGESYLGGWNEEISKNDKSTLGNIMNQLSEVPSSISLTDDEAVRAYYKKYYEEWYRQHNIAMPTEVPSEVVTSATPRKISIQLGSRNQASSSNTAAASNPFGIDSNSTVPTKEQLVKICEYVEKISKSFGIKDPVTFAKNNCAFVKNFHPNATCEQVQEVMAYCSSRVYSAES</sequence>
<keyword evidence="5" id="KW-1185">Reference proteome</keyword>
<evidence type="ECO:0000256" key="2">
    <source>
        <dbReference type="SAM" id="Phobius"/>
    </source>
</evidence>
<evidence type="ECO:0000259" key="3">
    <source>
        <dbReference type="Pfam" id="PF23626"/>
    </source>
</evidence>
<feature type="region of interest" description="Disordered" evidence="1">
    <location>
        <begin position="585"/>
        <end position="625"/>
    </location>
</feature>
<dbReference type="Pfam" id="PF01564">
    <property type="entry name" value="Spermine_synth"/>
    <property type="match status" value="1"/>
</dbReference>
<dbReference type="CDD" id="cd02440">
    <property type="entry name" value="AdoMet_MTases"/>
    <property type="match status" value="1"/>
</dbReference>
<gene>
    <name evidence="4" type="ORF">CAMP_LOCUS17217</name>
</gene>
<evidence type="ECO:0000256" key="1">
    <source>
        <dbReference type="SAM" id="MobiDB-lite"/>
    </source>
</evidence>
<feature type="transmembrane region" description="Helical" evidence="2">
    <location>
        <begin position="31"/>
        <end position="50"/>
    </location>
</feature>
<feature type="compositionally biased region" description="Basic residues" evidence="1">
    <location>
        <begin position="603"/>
        <end position="617"/>
    </location>
</feature>
<dbReference type="EMBL" id="CANHGI010000006">
    <property type="protein sequence ID" value="CAI5454580.1"/>
    <property type="molecule type" value="Genomic_DNA"/>
</dbReference>
<evidence type="ECO:0000313" key="5">
    <source>
        <dbReference type="Proteomes" id="UP001152747"/>
    </source>
</evidence>
<keyword evidence="2" id="KW-0812">Transmembrane</keyword>
<evidence type="ECO:0000313" key="4">
    <source>
        <dbReference type="EMBL" id="CAI5454580.1"/>
    </source>
</evidence>
<dbReference type="InterPro" id="IPR029063">
    <property type="entry name" value="SAM-dependent_MTases_sf"/>
</dbReference>